<proteinExistence type="predicted"/>
<feature type="DNA-binding region" description="HMG box" evidence="1">
    <location>
        <begin position="114"/>
        <end position="182"/>
    </location>
</feature>
<keyword evidence="1" id="KW-0238">DNA-binding</keyword>
<comment type="caution">
    <text evidence="4">The sequence shown here is derived from an EMBL/GenBank/DDBJ whole genome shotgun (WGS) entry which is preliminary data.</text>
</comment>
<keyword evidence="1" id="KW-0539">Nucleus</keyword>
<dbReference type="GO" id="GO:0003677">
    <property type="term" value="F:DNA binding"/>
    <property type="evidence" value="ECO:0007669"/>
    <property type="project" value="UniProtKB-UniRule"/>
</dbReference>
<feature type="compositionally biased region" description="Acidic residues" evidence="2">
    <location>
        <begin position="535"/>
        <end position="547"/>
    </location>
</feature>
<dbReference type="Pfam" id="PF00505">
    <property type="entry name" value="HMG_box"/>
    <property type="match status" value="1"/>
</dbReference>
<feature type="domain" description="HMG box" evidence="3">
    <location>
        <begin position="114"/>
        <end position="182"/>
    </location>
</feature>
<organism evidence="4 5">
    <name type="scientific">Piromyces finnis</name>
    <dbReference type="NCBI Taxonomy" id="1754191"/>
    <lineage>
        <taxon>Eukaryota</taxon>
        <taxon>Fungi</taxon>
        <taxon>Fungi incertae sedis</taxon>
        <taxon>Chytridiomycota</taxon>
        <taxon>Chytridiomycota incertae sedis</taxon>
        <taxon>Neocallimastigomycetes</taxon>
        <taxon>Neocallimastigales</taxon>
        <taxon>Neocallimastigaceae</taxon>
        <taxon>Piromyces</taxon>
    </lineage>
</organism>
<dbReference type="Gene3D" id="1.10.30.10">
    <property type="entry name" value="High mobility group box domain"/>
    <property type="match status" value="1"/>
</dbReference>
<feature type="compositionally biased region" description="Polar residues" evidence="2">
    <location>
        <begin position="561"/>
        <end position="579"/>
    </location>
</feature>
<feature type="region of interest" description="Disordered" evidence="2">
    <location>
        <begin position="447"/>
        <end position="476"/>
    </location>
</feature>
<dbReference type="GO" id="GO:0005634">
    <property type="term" value="C:nucleus"/>
    <property type="evidence" value="ECO:0007669"/>
    <property type="project" value="UniProtKB-UniRule"/>
</dbReference>
<accession>A0A1Y1VG82</accession>
<evidence type="ECO:0000256" key="1">
    <source>
        <dbReference type="PROSITE-ProRule" id="PRU00267"/>
    </source>
</evidence>
<dbReference type="SMART" id="SM00398">
    <property type="entry name" value="HMG"/>
    <property type="match status" value="1"/>
</dbReference>
<evidence type="ECO:0000259" key="3">
    <source>
        <dbReference type="PROSITE" id="PS50118"/>
    </source>
</evidence>
<dbReference type="InterPro" id="IPR036910">
    <property type="entry name" value="HMG_box_dom_sf"/>
</dbReference>
<name>A0A1Y1VG82_9FUNG</name>
<sequence length="632" mass="73308">MLFLFIYIFIYNRIIKLLISIILYIKFNNNKENEIDQDQIEKDIDFKELHNDNDIVKAFNYIVRRFPKGYPLASPVLRFPERSINKSKKIQNAKNNEIDNEHNSVKSDKLNTIIKPKVQAFEYFVKDRYEILFKSTPSIGLSDLFDELEKEWKNLSYEDKLPYILLEIKDVKRYYMDQCKISKERRVQSSQKIILKPKRIRRIKKKTQIQSQESSQQEKNENATLIVDSEGEQENDNNIISLKKNKSTSAQVNNNENIMGKNYDIESRNNTTLINNLDEMDDKYIDSDTSEEYLAFDDISRKFLFENYSENENSENKNEYNFDIQKIGLNKNKNKEKNETFIPVTNVDSNSPIKFSFSQDTIVYNSQNELNELSSNNFNENNSTLSNNEEIAGQMKNEKIIKSTPELIIDSNIDKSQSSVSPTIIQIPPTVIESSMKIATPLSSKFSSITNNDNNDKNNSSNNLETPKNSQSSKSLLKSLKPIRKSSSWRFGNDIDIIQRVSEEKVSFISNKSKDDESDEFDINNNSSSSSSSSSEEEEEEEIEENNENNIFLSKDKVSSNDKLSNNIKDNGNQASTPSNWNNKTTNTFNKLVFENSYVTPKKSGGKYKISYSSNKKKNNYYGIERRKYDLF</sequence>
<dbReference type="SUPFAM" id="SSF47095">
    <property type="entry name" value="HMG-box"/>
    <property type="match status" value="1"/>
</dbReference>
<evidence type="ECO:0000313" key="4">
    <source>
        <dbReference type="EMBL" id="ORX55369.1"/>
    </source>
</evidence>
<evidence type="ECO:0000256" key="2">
    <source>
        <dbReference type="SAM" id="MobiDB-lite"/>
    </source>
</evidence>
<dbReference type="AlphaFoldDB" id="A0A1Y1VG82"/>
<feature type="region of interest" description="Disordered" evidence="2">
    <location>
        <begin position="510"/>
        <end position="583"/>
    </location>
</feature>
<dbReference type="STRING" id="1754191.A0A1Y1VG82"/>
<feature type="compositionally biased region" description="Low complexity" evidence="2">
    <location>
        <begin position="523"/>
        <end position="534"/>
    </location>
</feature>
<dbReference type="OrthoDB" id="1919336at2759"/>
<reference evidence="4 5" key="1">
    <citation type="submission" date="2016-08" db="EMBL/GenBank/DDBJ databases">
        <title>Genomes of anaerobic fungi encode conserved fungal cellulosomes for biomass hydrolysis.</title>
        <authorList>
            <consortium name="DOE Joint Genome Institute"/>
            <person name="Haitjema C.H."/>
            <person name="Gilmore S.P."/>
            <person name="Henske J.K."/>
            <person name="Solomon K.V."/>
            <person name="De Groot R."/>
            <person name="Kuo A."/>
            <person name="Mondo S.J."/>
            <person name="Salamov A.A."/>
            <person name="Labutti K."/>
            <person name="Zhao Z."/>
            <person name="Chiniquy J."/>
            <person name="Barry K."/>
            <person name="Brewer H.M."/>
            <person name="Purvine S.O."/>
            <person name="Wright A.T."/>
            <person name="Boxma B."/>
            <person name="Van Alen T."/>
            <person name="Hackstein J.H."/>
            <person name="Baker S.E."/>
            <person name="Grigoriev I.V."/>
            <person name="O'Malley M.A."/>
        </authorList>
    </citation>
    <scope>NUCLEOTIDE SEQUENCE [LARGE SCALE GENOMIC DNA]</scope>
    <source>
        <strain evidence="5">finn</strain>
    </source>
</reference>
<protein>
    <recommendedName>
        <fullName evidence="3">HMG box domain-containing protein</fullName>
    </recommendedName>
</protein>
<dbReference type="EMBL" id="MCFH01000009">
    <property type="protein sequence ID" value="ORX55369.1"/>
    <property type="molecule type" value="Genomic_DNA"/>
</dbReference>
<gene>
    <name evidence="4" type="ORF">BCR36DRAFT_368114</name>
</gene>
<dbReference type="Proteomes" id="UP000193719">
    <property type="component" value="Unassembled WGS sequence"/>
</dbReference>
<evidence type="ECO:0000313" key="5">
    <source>
        <dbReference type="Proteomes" id="UP000193719"/>
    </source>
</evidence>
<dbReference type="PROSITE" id="PS50118">
    <property type="entry name" value="HMG_BOX_2"/>
    <property type="match status" value="1"/>
</dbReference>
<dbReference type="InterPro" id="IPR009071">
    <property type="entry name" value="HMG_box_dom"/>
</dbReference>
<keyword evidence="5" id="KW-1185">Reference proteome</keyword>
<feature type="compositionally biased region" description="Low complexity" evidence="2">
    <location>
        <begin position="451"/>
        <end position="476"/>
    </location>
</feature>
<reference evidence="4 5" key="2">
    <citation type="submission" date="2016-08" db="EMBL/GenBank/DDBJ databases">
        <title>Pervasive Adenine N6-methylation of Active Genes in Fungi.</title>
        <authorList>
            <consortium name="DOE Joint Genome Institute"/>
            <person name="Mondo S.J."/>
            <person name="Dannebaum R.O."/>
            <person name="Kuo R.C."/>
            <person name="Labutti K."/>
            <person name="Haridas S."/>
            <person name="Kuo A."/>
            <person name="Salamov A."/>
            <person name="Ahrendt S.R."/>
            <person name="Lipzen A."/>
            <person name="Sullivan W."/>
            <person name="Andreopoulos W.B."/>
            <person name="Clum A."/>
            <person name="Lindquist E."/>
            <person name="Daum C."/>
            <person name="Ramamoorthy G.K."/>
            <person name="Gryganskyi A."/>
            <person name="Culley D."/>
            <person name="Magnuson J.K."/>
            <person name="James T.Y."/>
            <person name="O'Malley M.A."/>
            <person name="Stajich J.E."/>
            <person name="Spatafora J.W."/>
            <person name="Visel A."/>
            <person name="Grigoriev I.V."/>
        </authorList>
    </citation>
    <scope>NUCLEOTIDE SEQUENCE [LARGE SCALE GENOMIC DNA]</scope>
    <source>
        <strain evidence="5">finn</strain>
    </source>
</reference>